<dbReference type="InterPro" id="IPR000523">
    <property type="entry name" value="Mg_chelatse_chII-like_cat_dom"/>
</dbReference>
<dbReference type="Pfam" id="PF20436">
    <property type="entry name" value="LonB_AAA-LID"/>
    <property type="match status" value="1"/>
</dbReference>
<feature type="domain" description="LonB AAA+ ATPase LID" evidence="2">
    <location>
        <begin position="345"/>
        <end position="408"/>
    </location>
</feature>
<organism evidence="3">
    <name type="scientific">mine drainage metagenome</name>
    <dbReference type="NCBI Taxonomy" id="410659"/>
    <lineage>
        <taxon>unclassified sequences</taxon>
        <taxon>metagenomes</taxon>
        <taxon>ecological metagenomes</taxon>
    </lineage>
</organism>
<feature type="domain" description="Magnesium chelatase ChlI-like catalytic" evidence="1">
    <location>
        <begin position="223"/>
        <end position="293"/>
    </location>
</feature>
<protein>
    <submittedName>
        <fullName evidence="3">ATP-dependent protease Lon</fullName>
    </submittedName>
</protein>
<dbReference type="GO" id="GO:0006508">
    <property type="term" value="P:proteolysis"/>
    <property type="evidence" value="ECO:0007669"/>
    <property type="project" value="UniProtKB-KW"/>
</dbReference>
<name>T0YML6_9ZZZZ</name>
<feature type="non-terminal residue" evidence="3">
    <location>
        <position position="1"/>
    </location>
</feature>
<dbReference type="GO" id="GO:0005524">
    <property type="term" value="F:ATP binding"/>
    <property type="evidence" value="ECO:0007669"/>
    <property type="project" value="InterPro"/>
</dbReference>
<proteinExistence type="predicted"/>
<gene>
    <name evidence="3" type="ORF">B1B_17262</name>
</gene>
<sequence length="459" mass="50751">LVGPAGIGKSMTAQALALHLERPRTEVRIVHNPENPERPTVEVVTREEAYREREAERTTEGELIDPREAPASVAERLGYRCSRCGFYSLPAERFCPSCSNPKASTPPGTGTGNPFRDIVGGLLEITVNPTGNLPEPVRTTRTRNGVEEVVAYERADEKIKVLDQRALERRREQQRESPHKVLVKLDRNTFVMATGASETELLGDVRHDPYGGHPQLGSPPYERVIPGAIHEAHEGVLFLDELPHLGYLQRHILTAMQEKRFPITGRNPQSAGASVRVDAVPCDFILVAAANIQDMHHILSPLRSRIAGSGYEVLLETAMPDTPANRLKLAQFCAQEIAADGRIRPASREAVEVLVQEARRRAETIDGRRNSLTLRLRELGGLLRTAGDFAAISGSPAIEAKHIREALVRARPIEEQIKEAYGSLQGGLQKEATEAQRQSMGYYTWNEQSDPRQFPGGYG</sequence>
<evidence type="ECO:0000259" key="1">
    <source>
        <dbReference type="Pfam" id="PF01078"/>
    </source>
</evidence>
<dbReference type="Pfam" id="PF01078">
    <property type="entry name" value="Mg_chelatase"/>
    <property type="match status" value="1"/>
</dbReference>
<dbReference type="Gene3D" id="3.40.50.300">
    <property type="entry name" value="P-loop containing nucleotide triphosphate hydrolases"/>
    <property type="match status" value="2"/>
</dbReference>
<dbReference type="InterPro" id="IPR027417">
    <property type="entry name" value="P-loop_NTPase"/>
</dbReference>
<keyword evidence="3" id="KW-0378">Hydrolase</keyword>
<keyword evidence="3" id="KW-0645">Protease</keyword>
<accession>T0YML6</accession>
<reference evidence="3" key="2">
    <citation type="journal article" date="2014" name="ISME J.">
        <title>Microbial stratification in low pH oxic and suboxic macroscopic growths along an acid mine drainage.</title>
        <authorList>
            <person name="Mendez-Garcia C."/>
            <person name="Mesa V."/>
            <person name="Sprenger R.R."/>
            <person name="Richter M."/>
            <person name="Diez M.S."/>
            <person name="Solano J."/>
            <person name="Bargiela R."/>
            <person name="Golyshina O.V."/>
            <person name="Manteca A."/>
            <person name="Ramos J.L."/>
            <person name="Gallego J.R."/>
            <person name="Llorente I."/>
            <person name="Martins Dos Santos V.A."/>
            <person name="Jensen O.N."/>
            <person name="Pelaez A.I."/>
            <person name="Sanchez J."/>
            <person name="Ferrer M."/>
        </authorList>
    </citation>
    <scope>NUCLEOTIDE SEQUENCE</scope>
</reference>
<dbReference type="GO" id="GO:0008233">
    <property type="term" value="F:peptidase activity"/>
    <property type="evidence" value="ECO:0007669"/>
    <property type="project" value="UniProtKB-KW"/>
</dbReference>
<reference evidence="3" key="1">
    <citation type="submission" date="2013-08" db="EMBL/GenBank/DDBJ databases">
        <authorList>
            <person name="Mendez C."/>
            <person name="Richter M."/>
            <person name="Ferrer M."/>
            <person name="Sanchez J."/>
        </authorList>
    </citation>
    <scope>NUCLEOTIDE SEQUENCE</scope>
</reference>
<dbReference type="Gene3D" id="1.10.8.60">
    <property type="match status" value="1"/>
</dbReference>
<evidence type="ECO:0000259" key="2">
    <source>
        <dbReference type="Pfam" id="PF20436"/>
    </source>
</evidence>
<dbReference type="AlphaFoldDB" id="T0YML6"/>
<dbReference type="SUPFAM" id="SSF52540">
    <property type="entry name" value="P-loop containing nucleoside triphosphate hydrolases"/>
    <property type="match status" value="1"/>
</dbReference>
<comment type="caution">
    <text evidence="3">The sequence shown here is derived from an EMBL/GenBank/DDBJ whole genome shotgun (WGS) entry which is preliminary data.</text>
</comment>
<dbReference type="EMBL" id="AUZY01011532">
    <property type="protein sequence ID" value="EQD34333.1"/>
    <property type="molecule type" value="Genomic_DNA"/>
</dbReference>
<evidence type="ECO:0000313" key="3">
    <source>
        <dbReference type="EMBL" id="EQD34333.1"/>
    </source>
</evidence>
<dbReference type="InterPro" id="IPR046843">
    <property type="entry name" value="LonB_AAA-LID"/>
</dbReference>